<dbReference type="Proteomes" id="UP000231343">
    <property type="component" value="Unassembled WGS sequence"/>
</dbReference>
<feature type="binding site" evidence="4">
    <location>
        <position position="125"/>
    </location>
    <ligand>
        <name>Mn(2+)</name>
        <dbReference type="ChEBI" id="CHEBI:29035"/>
        <label>1</label>
    </ligand>
</feature>
<evidence type="ECO:0000256" key="4">
    <source>
        <dbReference type="PIRSR" id="PIRSR036979-1"/>
    </source>
</evidence>
<evidence type="ECO:0000256" key="2">
    <source>
        <dbReference type="ARBA" id="ARBA00022723"/>
    </source>
</evidence>
<dbReference type="InterPro" id="IPR005925">
    <property type="entry name" value="Agmatinase-rel"/>
</dbReference>
<accession>A0A2H0Y197</accession>
<dbReference type="EMBL" id="PEYM01000025">
    <property type="protein sequence ID" value="PIS31313.1"/>
    <property type="molecule type" value="Genomic_DNA"/>
</dbReference>
<evidence type="ECO:0000256" key="1">
    <source>
        <dbReference type="ARBA" id="ARBA00009227"/>
    </source>
</evidence>
<feature type="binding site" evidence="4">
    <location>
        <position position="123"/>
    </location>
    <ligand>
        <name>Mn(2+)</name>
        <dbReference type="ChEBI" id="CHEBI:29035"/>
        <label>1</label>
    </ligand>
</feature>
<evidence type="ECO:0000313" key="7">
    <source>
        <dbReference type="Proteomes" id="UP000231343"/>
    </source>
</evidence>
<dbReference type="Gene3D" id="3.40.800.10">
    <property type="entry name" value="Ureohydrolase domain"/>
    <property type="match status" value="1"/>
</dbReference>
<feature type="binding site" evidence="4">
    <location>
        <position position="204"/>
    </location>
    <ligand>
        <name>Mn(2+)</name>
        <dbReference type="ChEBI" id="CHEBI:29035"/>
        <label>1</label>
    </ligand>
</feature>
<dbReference type="PIRSF" id="PIRSF036979">
    <property type="entry name" value="Arginase"/>
    <property type="match status" value="1"/>
</dbReference>
<protein>
    <submittedName>
        <fullName evidence="6">Agmatinase</fullName>
    </submittedName>
</protein>
<dbReference type="GO" id="GO:0033389">
    <property type="term" value="P:putrescine biosynthetic process from arginine, via agmatine"/>
    <property type="evidence" value="ECO:0007669"/>
    <property type="project" value="TreeGrafter"/>
</dbReference>
<feature type="binding site" evidence="4">
    <location>
        <position position="100"/>
    </location>
    <ligand>
        <name>Mn(2+)</name>
        <dbReference type="ChEBI" id="CHEBI:29035"/>
        <label>1</label>
    </ligand>
</feature>
<dbReference type="PANTHER" id="PTHR11358">
    <property type="entry name" value="ARGINASE/AGMATINASE"/>
    <property type="match status" value="1"/>
</dbReference>
<feature type="binding site" evidence="4">
    <location>
        <position position="127"/>
    </location>
    <ligand>
        <name>Mn(2+)</name>
        <dbReference type="ChEBI" id="CHEBI:29035"/>
        <label>1</label>
    </ligand>
</feature>
<keyword evidence="4" id="KW-0464">Manganese</keyword>
<evidence type="ECO:0000256" key="5">
    <source>
        <dbReference type="RuleBase" id="RU003684"/>
    </source>
</evidence>
<evidence type="ECO:0000313" key="6">
    <source>
        <dbReference type="EMBL" id="PIS31313.1"/>
    </source>
</evidence>
<dbReference type="CDD" id="cd11593">
    <property type="entry name" value="Agmatinase-like_2"/>
    <property type="match status" value="1"/>
</dbReference>
<keyword evidence="3 5" id="KW-0378">Hydrolase</keyword>
<dbReference type="InterPro" id="IPR023696">
    <property type="entry name" value="Ureohydrolase_dom_sf"/>
</dbReference>
<comment type="cofactor">
    <cofactor evidence="4">
        <name>Mn(2+)</name>
        <dbReference type="ChEBI" id="CHEBI:29035"/>
    </cofactor>
    <text evidence="4">Binds 2 manganese ions per subunit.</text>
</comment>
<comment type="similarity">
    <text evidence="1">Belongs to the arginase family. Agmatinase subfamily.</text>
</comment>
<dbReference type="InterPro" id="IPR006035">
    <property type="entry name" value="Ureohydrolase"/>
</dbReference>
<dbReference type="SUPFAM" id="SSF52768">
    <property type="entry name" value="Arginase/deacetylase"/>
    <property type="match status" value="1"/>
</dbReference>
<dbReference type="PANTHER" id="PTHR11358:SF26">
    <property type="entry name" value="GUANIDINO ACID HYDROLASE, MITOCHONDRIAL"/>
    <property type="match status" value="1"/>
</dbReference>
<comment type="caution">
    <text evidence="6">The sequence shown here is derived from an EMBL/GenBank/DDBJ whole genome shotgun (WGS) entry which is preliminary data.</text>
</comment>
<name>A0A2H0Y197_UNCSA</name>
<dbReference type="PROSITE" id="PS51409">
    <property type="entry name" value="ARGINASE_2"/>
    <property type="match status" value="1"/>
</dbReference>
<feature type="binding site" evidence="4">
    <location>
        <position position="202"/>
    </location>
    <ligand>
        <name>Mn(2+)</name>
        <dbReference type="ChEBI" id="CHEBI:29035"/>
        <label>1</label>
    </ligand>
</feature>
<proteinExistence type="inferred from homology"/>
<reference evidence="6 7" key="1">
    <citation type="submission" date="2017-09" db="EMBL/GenBank/DDBJ databases">
        <title>Depth-based differentiation of microbial function through sediment-hosted aquifers and enrichment of novel symbionts in the deep terrestrial subsurface.</title>
        <authorList>
            <person name="Probst A.J."/>
            <person name="Ladd B."/>
            <person name="Jarett J.K."/>
            <person name="Geller-Mcgrath D.E."/>
            <person name="Sieber C.M."/>
            <person name="Emerson J.B."/>
            <person name="Anantharaman K."/>
            <person name="Thomas B.C."/>
            <person name="Malmstrom R."/>
            <person name="Stieglmeier M."/>
            <person name="Klingl A."/>
            <person name="Woyke T."/>
            <person name="Ryan C.M."/>
            <person name="Banfield J.F."/>
        </authorList>
    </citation>
    <scope>NUCLEOTIDE SEQUENCE [LARGE SCALE GENOMIC DNA]</scope>
    <source>
        <strain evidence="6">CG08_land_8_20_14_0_20_45_16</strain>
    </source>
</reference>
<dbReference type="AlphaFoldDB" id="A0A2H0Y197"/>
<dbReference type="Pfam" id="PF00491">
    <property type="entry name" value="Arginase"/>
    <property type="match status" value="1"/>
</dbReference>
<sequence length="273" mass="30305">MLAKHFLDLPLKLRAYQTAKFVVVPVPYEATTTYGQGTRRGPAAILTASLQVENFDEELKAEPYVFGIHTQGNCQIKGLASRVKRHLAAGKTPIILGGEHSITPFVVKAAAQQDQALSVLQLDAHADLRDKYQGKKNNHACVMRRVLEICPAVQVGVRSLSKEEWGFAKKSGQDKKMHWAQDKLDIKKIKNQLSKNVYITIDVDVFDPSLIPAVGTPEPGGLSWYQVLNLLREICQTKNVVGFDVVELSPRLNELVSPFAVAKLVYKVISYLT</sequence>
<gene>
    <name evidence="6" type="primary">speB</name>
    <name evidence="6" type="ORF">COT42_01350</name>
</gene>
<keyword evidence="2 4" id="KW-0479">Metal-binding</keyword>
<evidence type="ECO:0000256" key="3">
    <source>
        <dbReference type="ARBA" id="ARBA00022801"/>
    </source>
</evidence>
<dbReference type="GO" id="GO:0046872">
    <property type="term" value="F:metal ion binding"/>
    <property type="evidence" value="ECO:0007669"/>
    <property type="project" value="UniProtKB-KW"/>
</dbReference>
<organism evidence="6 7">
    <name type="scientific">Candidatus Saganbacteria bacterium CG08_land_8_20_14_0_20_45_16</name>
    <dbReference type="NCBI Taxonomy" id="2014293"/>
    <lineage>
        <taxon>Bacteria</taxon>
        <taxon>Bacillati</taxon>
        <taxon>Saganbacteria</taxon>
    </lineage>
</organism>
<dbReference type="PROSITE" id="PS01053">
    <property type="entry name" value="ARGINASE_1"/>
    <property type="match status" value="1"/>
</dbReference>
<dbReference type="NCBIfam" id="TIGR01230">
    <property type="entry name" value="agmatinase"/>
    <property type="match status" value="1"/>
</dbReference>
<dbReference type="GO" id="GO:0008783">
    <property type="term" value="F:agmatinase activity"/>
    <property type="evidence" value="ECO:0007669"/>
    <property type="project" value="TreeGrafter"/>
</dbReference>
<dbReference type="InterPro" id="IPR020855">
    <property type="entry name" value="Ureohydrolase_Mn_BS"/>
</dbReference>